<dbReference type="CDD" id="cd07040">
    <property type="entry name" value="HP"/>
    <property type="match status" value="1"/>
</dbReference>
<dbReference type="GO" id="GO:0006167">
    <property type="term" value="P:AMP biosynthetic process"/>
    <property type="evidence" value="ECO:0007669"/>
    <property type="project" value="TreeGrafter"/>
</dbReference>
<dbReference type="PANTHER" id="PTHR21340:SF0">
    <property type="entry name" value="BIS(5'-NUCLEOSYL)-TETRAPHOSPHATASE [ASYMMETRICAL]"/>
    <property type="match status" value="1"/>
</dbReference>
<dbReference type="CDD" id="cd03673">
    <property type="entry name" value="NUDIX_Ap6A_hydrolase"/>
    <property type="match status" value="1"/>
</dbReference>
<evidence type="ECO:0000256" key="1">
    <source>
        <dbReference type="ARBA" id="ARBA00022801"/>
    </source>
</evidence>
<dbReference type="InterPro" id="IPR015797">
    <property type="entry name" value="NUDIX_hydrolase-like_dom_sf"/>
</dbReference>
<dbReference type="GO" id="GO:0004081">
    <property type="term" value="F:bis(5'-nucleosyl)-tetraphosphatase (asymmetrical) activity"/>
    <property type="evidence" value="ECO:0007669"/>
    <property type="project" value="TreeGrafter"/>
</dbReference>
<feature type="domain" description="Nudix hydrolase" evidence="2">
    <location>
        <begin position="4"/>
        <end position="136"/>
    </location>
</feature>
<dbReference type="InterPro" id="IPR029033">
    <property type="entry name" value="His_PPase_superfam"/>
</dbReference>
<name>A0A1T4YXP8_9ACTN</name>
<evidence type="ECO:0000313" key="3">
    <source>
        <dbReference type="EMBL" id="SKB06423.1"/>
    </source>
</evidence>
<gene>
    <name evidence="3" type="ORF">SAMN06295964_1306</name>
</gene>
<accession>A0A1T4YXP8</accession>
<dbReference type="Gene3D" id="3.40.50.1240">
    <property type="entry name" value="Phosphoglycerate mutase-like"/>
    <property type="match status" value="1"/>
</dbReference>
<dbReference type="PANTHER" id="PTHR21340">
    <property type="entry name" value="DIADENOSINE 5,5-P1,P4-TETRAPHOSPHATE PYROPHOSPHOHYDROLASE MUTT"/>
    <property type="match status" value="1"/>
</dbReference>
<dbReference type="Proteomes" id="UP000191040">
    <property type="component" value="Chromosome I"/>
</dbReference>
<dbReference type="InterPro" id="IPR000086">
    <property type="entry name" value="NUDIX_hydrolase_dom"/>
</dbReference>
<dbReference type="GO" id="GO:0006754">
    <property type="term" value="P:ATP biosynthetic process"/>
    <property type="evidence" value="ECO:0007669"/>
    <property type="project" value="TreeGrafter"/>
</dbReference>
<dbReference type="RefSeq" id="WP_078699400.1">
    <property type="nucleotide sequence ID" value="NZ_LT796768.1"/>
</dbReference>
<evidence type="ECO:0000313" key="4">
    <source>
        <dbReference type="Proteomes" id="UP000191040"/>
    </source>
</evidence>
<dbReference type="InterPro" id="IPR051325">
    <property type="entry name" value="Nudix_hydrolase_domain"/>
</dbReference>
<sequence>MASKVIPAAGGIVWRKAGPSGSGGIEVLLVHRPGYDDWTFPKGKADPDEALPVTAVREILEETGYRVRLVHPLPEVTYRVRGGLKQVAYWVARPVDDQSDFRPNREVDDIRWFAPRAARKKLTYEHDRRLLESFEDLVARKSHKARTLVVLRHAKAVPRDAFDGGDRDRPLAAEGHDRAKELVPLLSAFGVRRIVSSPATRTVQTVDPYVAATDELLELDDRLVEGASPAKVERAVEALLGTKRPTVACTHRPTLRDVYAALGVSGPVLAPGHALVIHHRKGKVLASELV</sequence>
<dbReference type="PROSITE" id="PS00893">
    <property type="entry name" value="NUDIX_BOX"/>
    <property type="match status" value="1"/>
</dbReference>
<dbReference type="STRING" id="1736691.SAMN06295964_1306"/>
<dbReference type="EMBL" id="LT796768">
    <property type="protein sequence ID" value="SKB06423.1"/>
    <property type="molecule type" value="Genomic_DNA"/>
</dbReference>
<proteinExistence type="predicted"/>
<keyword evidence="4" id="KW-1185">Reference proteome</keyword>
<dbReference type="InterPro" id="IPR013078">
    <property type="entry name" value="His_Pase_superF_clade-1"/>
</dbReference>
<dbReference type="Pfam" id="PF00293">
    <property type="entry name" value="NUDIX"/>
    <property type="match status" value="1"/>
</dbReference>
<organism evidence="3 4">
    <name type="scientific">Aeromicrobium choanae</name>
    <dbReference type="NCBI Taxonomy" id="1736691"/>
    <lineage>
        <taxon>Bacteria</taxon>
        <taxon>Bacillati</taxon>
        <taxon>Actinomycetota</taxon>
        <taxon>Actinomycetes</taxon>
        <taxon>Propionibacteriales</taxon>
        <taxon>Nocardioidaceae</taxon>
        <taxon>Aeromicrobium</taxon>
    </lineage>
</organism>
<dbReference type="SMART" id="SM00855">
    <property type="entry name" value="PGAM"/>
    <property type="match status" value="1"/>
</dbReference>
<dbReference type="Pfam" id="PF00300">
    <property type="entry name" value="His_Phos_1"/>
    <property type="match status" value="1"/>
</dbReference>
<dbReference type="PROSITE" id="PS51462">
    <property type="entry name" value="NUDIX"/>
    <property type="match status" value="1"/>
</dbReference>
<dbReference type="OrthoDB" id="4287477at2"/>
<protein>
    <submittedName>
        <fullName evidence="3">8-oxo-dGTP diphosphatase</fullName>
    </submittedName>
</protein>
<dbReference type="AlphaFoldDB" id="A0A1T4YXP8"/>
<dbReference type="SUPFAM" id="SSF53254">
    <property type="entry name" value="Phosphoglycerate mutase-like"/>
    <property type="match status" value="1"/>
</dbReference>
<keyword evidence="1" id="KW-0378">Hydrolase</keyword>
<dbReference type="Gene3D" id="3.90.79.10">
    <property type="entry name" value="Nucleoside Triphosphate Pyrophosphohydrolase"/>
    <property type="match status" value="1"/>
</dbReference>
<dbReference type="SUPFAM" id="SSF55811">
    <property type="entry name" value="Nudix"/>
    <property type="match status" value="1"/>
</dbReference>
<dbReference type="InterPro" id="IPR020084">
    <property type="entry name" value="NUDIX_hydrolase_CS"/>
</dbReference>
<evidence type="ECO:0000259" key="2">
    <source>
        <dbReference type="PROSITE" id="PS51462"/>
    </source>
</evidence>
<reference evidence="4" key="1">
    <citation type="submission" date="2017-02" db="EMBL/GenBank/DDBJ databases">
        <authorList>
            <person name="Varghese N."/>
            <person name="Submissions S."/>
        </authorList>
    </citation>
    <scope>NUCLEOTIDE SEQUENCE [LARGE SCALE GENOMIC DNA]</scope>
    <source>
        <strain evidence="4">9H-4</strain>
    </source>
</reference>